<dbReference type="GO" id="GO:0052689">
    <property type="term" value="F:carboxylic ester hydrolase activity"/>
    <property type="evidence" value="ECO:0007669"/>
    <property type="project" value="InterPro"/>
</dbReference>
<dbReference type="InterPro" id="IPR013094">
    <property type="entry name" value="AB_hydrolase_3"/>
</dbReference>
<dbReference type="PANTHER" id="PTHR48081:SF32">
    <property type="entry name" value="ALPHA_BETA HYDROLASE FOLD-3 DOMAIN-CONTAINING PROTEIN"/>
    <property type="match status" value="1"/>
</dbReference>
<dbReference type="GO" id="GO:0016020">
    <property type="term" value="C:membrane"/>
    <property type="evidence" value="ECO:0007669"/>
    <property type="project" value="InterPro"/>
</dbReference>
<evidence type="ECO:0000256" key="5">
    <source>
        <dbReference type="SAM" id="Phobius"/>
    </source>
</evidence>
<dbReference type="PIRSF" id="PIRSF037251">
    <property type="entry name" value="Arylacetamide_deacetylase"/>
    <property type="match status" value="1"/>
</dbReference>
<dbReference type="AlphaFoldDB" id="A0AAV7B8E7"/>
<feature type="active site" evidence="3 4">
    <location>
        <position position="199"/>
    </location>
</feature>
<dbReference type="Gene3D" id="3.40.50.1820">
    <property type="entry name" value="alpha/beta hydrolase"/>
    <property type="match status" value="1"/>
</dbReference>
<feature type="active site" evidence="3">
    <location>
        <position position="354"/>
    </location>
</feature>
<evidence type="ECO:0000313" key="8">
    <source>
        <dbReference type="Proteomes" id="UP000824782"/>
    </source>
</evidence>
<organism evidence="7 8">
    <name type="scientific">Engystomops pustulosus</name>
    <name type="common">Tungara frog</name>
    <name type="synonym">Physalaemus pustulosus</name>
    <dbReference type="NCBI Taxonomy" id="76066"/>
    <lineage>
        <taxon>Eukaryota</taxon>
        <taxon>Metazoa</taxon>
        <taxon>Chordata</taxon>
        <taxon>Craniata</taxon>
        <taxon>Vertebrata</taxon>
        <taxon>Euteleostomi</taxon>
        <taxon>Amphibia</taxon>
        <taxon>Batrachia</taxon>
        <taxon>Anura</taxon>
        <taxon>Neobatrachia</taxon>
        <taxon>Hyloidea</taxon>
        <taxon>Leptodactylidae</taxon>
        <taxon>Leiuperinae</taxon>
        <taxon>Engystomops</taxon>
    </lineage>
</organism>
<dbReference type="Pfam" id="PF07859">
    <property type="entry name" value="Abhydrolase_3"/>
    <property type="match status" value="2"/>
</dbReference>
<keyword evidence="5" id="KW-1133">Transmembrane helix</keyword>
<gene>
    <name evidence="7" type="ORF">GDO81_014138</name>
</gene>
<dbReference type="InterPro" id="IPR017157">
    <property type="entry name" value="Arylacetamide_deacetylase"/>
</dbReference>
<feature type="active site" evidence="3">
    <location>
        <position position="384"/>
    </location>
</feature>
<comment type="caution">
    <text evidence="7">The sequence shown here is derived from an EMBL/GenBank/DDBJ whole genome shotgun (WGS) entry which is preliminary data.</text>
</comment>
<keyword evidence="8" id="KW-1185">Reference proteome</keyword>
<name>A0AAV7B8E7_ENGPU</name>
<protein>
    <recommendedName>
        <fullName evidence="6">Alpha/beta hydrolase fold-3 domain-containing protein</fullName>
    </recommendedName>
</protein>
<dbReference type="Proteomes" id="UP000824782">
    <property type="component" value="Unassembled WGS sequence"/>
</dbReference>
<evidence type="ECO:0000256" key="1">
    <source>
        <dbReference type="ARBA" id="ARBA00010515"/>
    </source>
</evidence>
<dbReference type="InterPro" id="IPR050300">
    <property type="entry name" value="GDXG_lipolytic_enzyme"/>
</dbReference>
<keyword evidence="5" id="KW-0472">Membrane</keyword>
<dbReference type="EMBL" id="WNYA01000006">
    <property type="protein sequence ID" value="KAG8568761.1"/>
    <property type="molecule type" value="Genomic_DNA"/>
</dbReference>
<feature type="domain" description="Alpha/beta hydrolase fold-3" evidence="6">
    <location>
        <begin position="121"/>
        <end position="264"/>
    </location>
</feature>
<comment type="similarity">
    <text evidence="1">Belongs to the 'GDXG' lipolytic enzyme family.</text>
</comment>
<evidence type="ECO:0000313" key="7">
    <source>
        <dbReference type="EMBL" id="KAG8568761.1"/>
    </source>
</evidence>
<proteinExistence type="inferred from homology"/>
<evidence type="ECO:0000256" key="2">
    <source>
        <dbReference type="ARBA" id="ARBA00022801"/>
    </source>
</evidence>
<reference evidence="7" key="1">
    <citation type="thesis" date="2020" institute="ProQuest LLC" country="789 East Eisenhower Parkway, Ann Arbor, MI, USA">
        <title>Comparative Genomics and Chromosome Evolution.</title>
        <authorList>
            <person name="Mudd A.B."/>
        </authorList>
    </citation>
    <scope>NUCLEOTIDE SEQUENCE</scope>
    <source>
        <strain evidence="7">237g6f4</strain>
        <tissue evidence="7">Blood</tissue>
    </source>
</reference>
<feature type="domain" description="Alpha/beta hydrolase fold-3" evidence="6">
    <location>
        <begin position="319"/>
        <end position="387"/>
    </location>
</feature>
<dbReference type="InterPro" id="IPR033140">
    <property type="entry name" value="Lipase_GDXG_put_SER_AS"/>
</dbReference>
<sequence length="414" mass="46511">MGIALVLVVLTVAIVFALCFLLVVGIIYFECANSDLPPGIADPLKLRIIHCIIIGIAMVGKILQNMLICSQLDFTRYVRDKLMARRLGEDPKLHIKNLKFEGIPVRVYQPRSPSAGGRKGVMFFHGGGWMFGSIDSYDVLCRYISKQTESVVISVGYRLAPEHRYPSAFDDCLNATVHFLNTAKEYGVDPSSVIISGDSAGGNLTAAVCQALVDRTDLPQPLAQVLIYPAVQAVDFHLPSYTQNCAVPILYRERAVFYMINYIEDGNLQMMEEILDGDHVPVDLKLQFRKWLGPDNIPDEFKARGYKPRVMASHSEDVYEAHKQVFETHFSPLLAEDTVIRRLPKAYILTCEFDVLRDDGILYKKRLEDNGVPVTWFHLKDGFHGIVSFFDNGRLSFDSGKVAVDNIVKFINDI</sequence>
<keyword evidence="5" id="KW-0812">Transmembrane</keyword>
<evidence type="ECO:0000259" key="6">
    <source>
        <dbReference type="Pfam" id="PF07859"/>
    </source>
</evidence>
<accession>A0AAV7B8E7</accession>
<feature type="transmembrane region" description="Helical" evidence="5">
    <location>
        <begin position="48"/>
        <end position="68"/>
    </location>
</feature>
<dbReference type="PANTHER" id="PTHR48081">
    <property type="entry name" value="AB HYDROLASE SUPERFAMILY PROTEIN C4A8.06C"/>
    <property type="match status" value="1"/>
</dbReference>
<evidence type="ECO:0000256" key="3">
    <source>
        <dbReference type="PIRSR" id="PIRSR037251-1"/>
    </source>
</evidence>
<dbReference type="SUPFAM" id="SSF53474">
    <property type="entry name" value="alpha/beta-Hydrolases"/>
    <property type="match status" value="1"/>
</dbReference>
<evidence type="ECO:0000256" key="4">
    <source>
        <dbReference type="PROSITE-ProRule" id="PRU10038"/>
    </source>
</evidence>
<dbReference type="PROSITE" id="PS01174">
    <property type="entry name" value="LIPASE_GDXG_SER"/>
    <property type="match status" value="1"/>
</dbReference>
<dbReference type="InterPro" id="IPR029058">
    <property type="entry name" value="AB_hydrolase_fold"/>
</dbReference>
<keyword evidence="2" id="KW-0378">Hydrolase</keyword>
<feature type="transmembrane region" description="Helical" evidence="5">
    <location>
        <begin position="6"/>
        <end position="28"/>
    </location>
</feature>